<dbReference type="Pfam" id="PF07813">
    <property type="entry name" value="LTXXQ"/>
    <property type="match status" value="1"/>
</dbReference>
<reference evidence="2 3" key="1">
    <citation type="submission" date="2019-03" db="EMBL/GenBank/DDBJ databases">
        <title>Genomic Encyclopedia of Type Strains, Phase III (KMG-III): the genomes of soil and plant-associated and newly described type strains.</title>
        <authorList>
            <person name="Whitman W."/>
        </authorList>
    </citation>
    <scope>NUCLEOTIDE SEQUENCE [LARGE SCALE GENOMIC DNA]</scope>
    <source>
        <strain evidence="2 3">CECT 5797</strain>
    </source>
</reference>
<dbReference type="AlphaFoldDB" id="A0A4R6ZVJ2"/>
<gene>
    <name evidence="2" type="ORF">DFP85_10217</name>
</gene>
<evidence type="ECO:0000256" key="1">
    <source>
        <dbReference type="SAM" id="SignalP"/>
    </source>
</evidence>
<comment type="caution">
    <text evidence="2">The sequence shown here is derived from an EMBL/GenBank/DDBJ whole genome shotgun (WGS) entry which is preliminary data.</text>
</comment>
<feature type="signal peptide" evidence="1">
    <location>
        <begin position="1"/>
        <end position="26"/>
    </location>
</feature>
<dbReference type="Proteomes" id="UP000295212">
    <property type="component" value="Unassembled WGS sequence"/>
</dbReference>
<organism evidence="2 3">
    <name type="scientific">Halomonas ventosae</name>
    <dbReference type="NCBI Taxonomy" id="229007"/>
    <lineage>
        <taxon>Bacteria</taxon>
        <taxon>Pseudomonadati</taxon>
        <taxon>Pseudomonadota</taxon>
        <taxon>Gammaproteobacteria</taxon>
        <taxon>Oceanospirillales</taxon>
        <taxon>Halomonadaceae</taxon>
        <taxon>Halomonas</taxon>
    </lineage>
</organism>
<feature type="chain" id="PRO_5020868797" evidence="1">
    <location>
        <begin position="27"/>
        <end position="218"/>
    </location>
</feature>
<dbReference type="EMBL" id="SNZJ01000002">
    <property type="protein sequence ID" value="TDR56840.1"/>
    <property type="molecule type" value="Genomic_DNA"/>
</dbReference>
<dbReference type="InterPro" id="IPR012899">
    <property type="entry name" value="LTXXQ"/>
</dbReference>
<evidence type="ECO:0000313" key="3">
    <source>
        <dbReference type="Proteomes" id="UP000295212"/>
    </source>
</evidence>
<evidence type="ECO:0000313" key="2">
    <source>
        <dbReference type="EMBL" id="TDR56840.1"/>
    </source>
</evidence>
<proteinExistence type="predicted"/>
<dbReference type="GO" id="GO:0042597">
    <property type="term" value="C:periplasmic space"/>
    <property type="evidence" value="ECO:0007669"/>
    <property type="project" value="InterPro"/>
</dbReference>
<dbReference type="CDD" id="cd09916">
    <property type="entry name" value="CpxP_like"/>
    <property type="match status" value="1"/>
</dbReference>
<protein>
    <submittedName>
        <fullName evidence="2">Spy/CpxP family protein refolding chaperone</fullName>
    </submittedName>
</protein>
<accession>A0A4R6ZVJ2</accession>
<keyword evidence="1" id="KW-0732">Signal</keyword>
<name>A0A4R6ZVJ2_9GAMM</name>
<dbReference type="RefSeq" id="WP_166644569.1">
    <property type="nucleotide sequence ID" value="NZ_SNZJ01000002.1"/>
</dbReference>
<dbReference type="Gene3D" id="1.20.120.1490">
    <property type="match status" value="1"/>
</dbReference>
<sequence length="218" mass="22884">MVKYKQVIAIALVAGLGIAASGAASAHGMQQGTHGPDGMMMGGQGGMGPGMMMGGQSGMGPGMMTGGQGGMGPGMMMGGQGGMGPGMMMGGQGGMGPGMMMGGQGGMMPCPMMANMGGMGGILDEEQLSSLREMRKEHRTAHFERMGEMMNLRDDMLLLMQAERPDPEEVQALHGQMATLHGEMMADKVRMRNRMQDLLTDEQREQLKQGAPSRKNPQ</sequence>